<dbReference type="AlphaFoldDB" id="A0A7W8Q2E9"/>
<evidence type="ECO:0008006" key="4">
    <source>
        <dbReference type="Google" id="ProtNLM"/>
    </source>
</evidence>
<proteinExistence type="predicted"/>
<dbReference type="EMBL" id="JACHDD010000001">
    <property type="protein sequence ID" value="MBB5422001.1"/>
    <property type="molecule type" value="Genomic_DNA"/>
</dbReference>
<evidence type="ECO:0000313" key="3">
    <source>
        <dbReference type="Proteomes" id="UP000592780"/>
    </source>
</evidence>
<dbReference type="OrthoDB" id="8965157at2"/>
<sequence>MKRDRVVGLICGAVLAGCVSAGVEVRPEQISSFKPGVTTLQEVVAALGPASVESALDDGSTLLVYTFVTSRPHPENFLPFIGSLVGGSDTHSSAAVFMFGPQGILKSASTTTSTVGTGLSSVSSNVQSKAPAASAGPPVVVERVQPPAVQSIESFPEENVQSAPDNGIETSPEDSVQPDAHEQR</sequence>
<gene>
    <name evidence="2" type="ORF">HDG40_000142</name>
</gene>
<dbReference type="RefSeq" id="WP_018438081.1">
    <property type="nucleotide sequence ID" value="NZ_JACHDD010000001.1"/>
</dbReference>
<organism evidence="2 3">
    <name type="scientific">Paraburkholderia atlantica</name>
    <dbReference type="NCBI Taxonomy" id="2654982"/>
    <lineage>
        <taxon>Bacteria</taxon>
        <taxon>Pseudomonadati</taxon>
        <taxon>Pseudomonadota</taxon>
        <taxon>Betaproteobacteria</taxon>
        <taxon>Burkholderiales</taxon>
        <taxon>Burkholderiaceae</taxon>
        <taxon>Paraburkholderia</taxon>
    </lineage>
</organism>
<name>A0A7W8Q2E9_PARAM</name>
<keyword evidence="3" id="KW-1185">Reference proteome</keyword>
<feature type="compositionally biased region" description="Low complexity" evidence="1">
    <location>
        <begin position="115"/>
        <end position="141"/>
    </location>
</feature>
<feature type="region of interest" description="Disordered" evidence="1">
    <location>
        <begin position="115"/>
        <end position="184"/>
    </location>
</feature>
<evidence type="ECO:0000256" key="1">
    <source>
        <dbReference type="SAM" id="MobiDB-lite"/>
    </source>
</evidence>
<dbReference type="PROSITE" id="PS51257">
    <property type="entry name" value="PROKAR_LIPOPROTEIN"/>
    <property type="match status" value="1"/>
</dbReference>
<dbReference type="Proteomes" id="UP000592780">
    <property type="component" value="Unassembled WGS sequence"/>
</dbReference>
<protein>
    <recommendedName>
        <fullName evidence="4">Lipoprotein</fullName>
    </recommendedName>
</protein>
<accession>A0A7W8Q2E9</accession>
<evidence type="ECO:0000313" key="2">
    <source>
        <dbReference type="EMBL" id="MBB5422001.1"/>
    </source>
</evidence>
<comment type="caution">
    <text evidence="2">The sequence shown here is derived from an EMBL/GenBank/DDBJ whole genome shotgun (WGS) entry which is preliminary data.</text>
</comment>
<reference evidence="2 3" key="1">
    <citation type="submission" date="2020-08" db="EMBL/GenBank/DDBJ databases">
        <title>Genomic Encyclopedia of Type Strains, Phase IV (KMG-V): Genome sequencing to study the core and pangenomes of soil and plant-associated prokaryotes.</title>
        <authorList>
            <person name="Whitman W."/>
        </authorList>
    </citation>
    <scope>NUCLEOTIDE SEQUENCE [LARGE SCALE GENOMIC DNA]</scope>
    <source>
        <strain evidence="2 3">JPY158</strain>
    </source>
</reference>